<dbReference type="Pfam" id="PF00211">
    <property type="entry name" value="Guanylate_cyc"/>
    <property type="match status" value="1"/>
</dbReference>
<dbReference type="CDD" id="cd07302">
    <property type="entry name" value="CHD"/>
    <property type="match status" value="1"/>
</dbReference>
<dbReference type="InterPro" id="IPR001054">
    <property type="entry name" value="A/G_cyclase"/>
</dbReference>
<keyword evidence="2" id="KW-0067">ATP-binding</keyword>
<dbReference type="InterPro" id="IPR041664">
    <property type="entry name" value="AAA_16"/>
</dbReference>
<sequence length="1063" mass="114744">MTGCGSCGNDLREQARFCDQCGSPRTSMGDTAKYKQVTVLFADVVRSMDIAAVLDLERLREVMTELVQRSAAVAQRYGGTVEYNGDGVMALFGAPVALEDHALRGCLAALAIQQEATRLAAEVARRDGVNLQLRVGLNSGRVIAGDIALGYAATGETVGFAQRIESAAGPGEVLLSESTARLVEHAAVLGEPDWVPIKGADQPVCVRRLLALGRRDGMRDRAETMLVGRRWEMAALDAMVQRAIGGRGGVVTVMGAPGIGKSRLAREVAALAAERGVDVYWTFCESHACDVSFGVVARLLRAASGATDLDGQAARAQLRATVPPNINQQDLLLLDDLLGIADPAIPLPQIDPDARWRRLTDLVNTTSLARTTPALFVIEDAHWIDAVSESMVADFLTVIPRTPSLVLITYRPEYQGMLTRLPGGQSIPLASLTDSDTAALLDELLGSDPSVGDLAPVIAERSAGNPFFTEEMVRELVQRGALSGERGSYVCSTGIAELSVPATVQAAIAARIDRLDPGARQTLNAASVIGARFEADLLGALGIQPQVEELLHTELIDQVRFTRNAEYAFHHPLIRAVAYESQLKADRAEWHRRLAVAIESTSTVTAEQNAALIAEHLQAAGDLPAAYTWHMRAGAWSANLDAGAARVSWERAIRIADLLPADEPDHLARRIAPRTMLCAISWQAIQETRGLYEELRELCTAAGDKVSLAIGMTGLETELMFAAQTGEGSRLASEQMALLASIDDPAPTIGLAFIAFNNWFDAGEFGEILRWSQTVIELADGDPAKGAEFGFGSPLAAALAWRGVAGWWLGRPGWRQDIDAAYLARQCDPTSQAMIACWTYGLAVTYGALRPDDVTLNKITAALESAGGSSNAALSIVRYGLAAALLRRDTEADRDHGLELMMHVHDMWTNEPIPFLIPVAELWVAWERARRGDPDAAIPVMRHTVDELHRAGRPFFGVLASGMLVETLIERGADGDRAEAHAAIDQLENLHAHEDWAMREITLLRLRMLMTKAEGDVVAHRHLANRYRSMAESLGFEGHIAWAETVIAGSDGRILSETVIEDS</sequence>
<protein>
    <submittedName>
        <fullName evidence="4">Cyclase</fullName>
    </submittedName>
</protein>
<evidence type="ECO:0000313" key="5">
    <source>
        <dbReference type="Proteomes" id="UP000193928"/>
    </source>
</evidence>
<comment type="caution">
    <text evidence="4">The sequence shown here is derived from an EMBL/GenBank/DDBJ whole genome shotgun (WGS) entry which is preliminary data.</text>
</comment>
<dbReference type="PROSITE" id="PS50125">
    <property type="entry name" value="GUANYLATE_CYCLASE_2"/>
    <property type="match status" value="1"/>
</dbReference>
<evidence type="ECO:0000313" key="4">
    <source>
        <dbReference type="EMBL" id="ORV83947.1"/>
    </source>
</evidence>
<dbReference type="Pfam" id="PF13191">
    <property type="entry name" value="AAA_16"/>
    <property type="match status" value="1"/>
</dbReference>
<dbReference type="Proteomes" id="UP000193928">
    <property type="component" value="Unassembled WGS sequence"/>
</dbReference>
<dbReference type="GO" id="GO:0005737">
    <property type="term" value="C:cytoplasm"/>
    <property type="evidence" value="ECO:0007669"/>
    <property type="project" value="TreeGrafter"/>
</dbReference>
<proteinExistence type="predicted"/>
<accession>A0A1X1WBG0</accession>
<dbReference type="GO" id="GO:0005524">
    <property type="term" value="F:ATP binding"/>
    <property type="evidence" value="ECO:0007669"/>
    <property type="project" value="UniProtKB-KW"/>
</dbReference>
<reference evidence="4 5" key="1">
    <citation type="submission" date="2016-01" db="EMBL/GenBank/DDBJ databases">
        <title>The new phylogeny of the genus Mycobacterium.</title>
        <authorList>
            <person name="Tarcisio F."/>
            <person name="Conor M."/>
            <person name="Antonella G."/>
            <person name="Elisabetta G."/>
            <person name="Giulia F.S."/>
            <person name="Sara T."/>
            <person name="Anna F."/>
            <person name="Clotilde B."/>
            <person name="Roberto B."/>
            <person name="Veronica D.S."/>
            <person name="Fabio R."/>
            <person name="Monica P."/>
            <person name="Olivier J."/>
            <person name="Enrico T."/>
            <person name="Nicola S."/>
        </authorList>
    </citation>
    <scope>NUCLEOTIDE SEQUENCE [LARGE SCALE GENOMIC DNA]</scope>
    <source>
        <strain evidence="4 5">DSM 44160</strain>
    </source>
</reference>
<dbReference type="SMART" id="SM00382">
    <property type="entry name" value="AAA"/>
    <property type="match status" value="1"/>
</dbReference>
<dbReference type="InterPro" id="IPR003593">
    <property type="entry name" value="AAA+_ATPase"/>
</dbReference>
<evidence type="ECO:0000259" key="3">
    <source>
        <dbReference type="PROSITE" id="PS50125"/>
    </source>
</evidence>
<feature type="domain" description="Guanylate cyclase" evidence="3">
    <location>
        <begin position="38"/>
        <end position="165"/>
    </location>
</feature>
<dbReference type="AlphaFoldDB" id="A0A1X1WBG0"/>
<dbReference type="PANTHER" id="PTHR16305">
    <property type="entry name" value="TESTICULAR SOLUBLE ADENYLYL CYCLASE"/>
    <property type="match status" value="1"/>
</dbReference>
<evidence type="ECO:0000256" key="2">
    <source>
        <dbReference type="ARBA" id="ARBA00022840"/>
    </source>
</evidence>
<organism evidence="4 5">
    <name type="scientific">Mycobacterium gordonae</name>
    <dbReference type="NCBI Taxonomy" id="1778"/>
    <lineage>
        <taxon>Bacteria</taxon>
        <taxon>Bacillati</taxon>
        <taxon>Actinomycetota</taxon>
        <taxon>Actinomycetes</taxon>
        <taxon>Mycobacteriales</taxon>
        <taxon>Mycobacteriaceae</taxon>
        <taxon>Mycobacterium</taxon>
    </lineage>
</organism>
<dbReference type="InterPro" id="IPR027417">
    <property type="entry name" value="P-loop_NTPase"/>
</dbReference>
<dbReference type="GO" id="GO:0009190">
    <property type="term" value="P:cyclic nucleotide biosynthetic process"/>
    <property type="evidence" value="ECO:0007669"/>
    <property type="project" value="InterPro"/>
</dbReference>
<evidence type="ECO:0000256" key="1">
    <source>
        <dbReference type="ARBA" id="ARBA00022741"/>
    </source>
</evidence>
<dbReference type="EMBL" id="LQOY01000095">
    <property type="protein sequence ID" value="ORV83947.1"/>
    <property type="molecule type" value="Genomic_DNA"/>
</dbReference>
<dbReference type="Gene3D" id="3.40.50.300">
    <property type="entry name" value="P-loop containing nucleotide triphosphate hydrolases"/>
    <property type="match status" value="1"/>
</dbReference>
<gene>
    <name evidence="4" type="ORF">AWC08_26685</name>
</gene>
<dbReference type="GO" id="GO:0035556">
    <property type="term" value="P:intracellular signal transduction"/>
    <property type="evidence" value="ECO:0007669"/>
    <property type="project" value="InterPro"/>
</dbReference>
<dbReference type="Gene3D" id="3.30.70.1230">
    <property type="entry name" value="Nucleotide cyclase"/>
    <property type="match status" value="1"/>
</dbReference>
<name>A0A1X1WBG0_MYCGO</name>
<dbReference type="RefSeq" id="WP_069433994.1">
    <property type="nucleotide sequence ID" value="NZ_JACKSU010000024.1"/>
</dbReference>
<keyword evidence="1" id="KW-0547">Nucleotide-binding</keyword>
<dbReference type="PANTHER" id="PTHR16305:SF28">
    <property type="entry name" value="GUANYLATE CYCLASE DOMAIN-CONTAINING PROTEIN"/>
    <property type="match status" value="1"/>
</dbReference>
<dbReference type="GO" id="GO:0004016">
    <property type="term" value="F:adenylate cyclase activity"/>
    <property type="evidence" value="ECO:0007669"/>
    <property type="project" value="TreeGrafter"/>
</dbReference>
<dbReference type="SMART" id="SM00044">
    <property type="entry name" value="CYCc"/>
    <property type="match status" value="1"/>
</dbReference>
<dbReference type="SUPFAM" id="SSF52540">
    <property type="entry name" value="P-loop containing nucleoside triphosphate hydrolases"/>
    <property type="match status" value="1"/>
</dbReference>
<dbReference type="InterPro" id="IPR029787">
    <property type="entry name" value="Nucleotide_cyclase"/>
</dbReference>
<keyword evidence="5" id="KW-1185">Reference proteome</keyword>
<dbReference type="SUPFAM" id="SSF55073">
    <property type="entry name" value="Nucleotide cyclase"/>
    <property type="match status" value="1"/>
</dbReference>